<dbReference type="AlphaFoldDB" id="A0A8X7BTB2"/>
<evidence type="ECO:0000313" key="2">
    <source>
        <dbReference type="Proteomes" id="UP000886998"/>
    </source>
</evidence>
<comment type="caution">
    <text evidence="1">The sequence shown here is derived from an EMBL/GenBank/DDBJ whole genome shotgun (WGS) entry which is preliminary data.</text>
</comment>
<proteinExistence type="predicted"/>
<dbReference type="EMBL" id="BMAV01002718">
    <property type="protein sequence ID" value="GFY41852.1"/>
    <property type="molecule type" value="Genomic_DNA"/>
</dbReference>
<name>A0A8X7BTB2_9ARAC</name>
<sequence>MHLALEKNNPLMGNVFVALTGGQTRGYSHWKGGRKSFRWGKKQYPPEMCFHVDTARPLRTSSASVVVKIARIGLLRHMFEQMRCSQCGLESELKEHGILSRPPFTLNN</sequence>
<protein>
    <submittedName>
        <fullName evidence="1">Uncharacterized protein</fullName>
    </submittedName>
</protein>
<keyword evidence="2" id="KW-1185">Reference proteome</keyword>
<reference evidence="1" key="1">
    <citation type="submission" date="2020-08" db="EMBL/GenBank/DDBJ databases">
        <title>Multicomponent nature underlies the extraordinary mechanical properties of spider dragline silk.</title>
        <authorList>
            <person name="Kono N."/>
            <person name="Nakamura H."/>
            <person name="Mori M."/>
            <person name="Yoshida Y."/>
            <person name="Ohtoshi R."/>
            <person name="Malay A.D."/>
            <person name="Moran D.A.P."/>
            <person name="Tomita M."/>
            <person name="Numata K."/>
            <person name="Arakawa K."/>
        </authorList>
    </citation>
    <scope>NUCLEOTIDE SEQUENCE</scope>
</reference>
<gene>
    <name evidence="1" type="ORF">TNIN_160091</name>
</gene>
<evidence type="ECO:0000313" key="1">
    <source>
        <dbReference type="EMBL" id="GFY41852.1"/>
    </source>
</evidence>
<dbReference type="Proteomes" id="UP000886998">
    <property type="component" value="Unassembled WGS sequence"/>
</dbReference>
<accession>A0A8X7BTB2</accession>
<organism evidence="1 2">
    <name type="scientific">Trichonephila inaurata madagascariensis</name>
    <dbReference type="NCBI Taxonomy" id="2747483"/>
    <lineage>
        <taxon>Eukaryota</taxon>
        <taxon>Metazoa</taxon>
        <taxon>Ecdysozoa</taxon>
        <taxon>Arthropoda</taxon>
        <taxon>Chelicerata</taxon>
        <taxon>Arachnida</taxon>
        <taxon>Araneae</taxon>
        <taxon>Araneomorphae</taxon>
        <taxon>Entelegynae</taxon>
        <taxon>Araneoidea</taxon>
        <taxon>Nephilidae</taxon>
        <taxon>Trichonephila</taxon>
        <taxon>Trichonephila inaurata</taxon>
    </lineage>
</organism>